<organism evidence="8 9">
    <name type="scientific">Lottiidibacillus patelloidae</name>
    <dbReference type="NCBI Taxonomy" id="2670334"/>
    <lineage>
        <taxon>Bacteria</taxon>
        <taxon>Bacillati</taxon>
        <taxon>Bacillota</taxon>
        <taxon>Bacilli</taxon>
        <taxon>Bacillales</taxon>
        <taxon>Bacillaceae</taxon>
        <taxon>Lottiidibacillus</taxon>
    </lineage>
</organism>
<keyword evidence="9" id="KW-1185">Reference proteome</keyword>
<keyword evidence="4 6" id="KW-1133">Transmembrane helix</keyword>
<accession>A0A263BSN6</accession>
<dbReference type="AlphaFoldDB" id="A0A263BSN6"/>
<dbReference type="PANTHER" id="PTHR43839:SF3">
    <property type="entry name" value="OLIGOPEPTIDE ABC TRANSPORTER, PERMEASE PROTEIN"/>
    <property type="match status" value="1"/>
</dbReference>
<reference evidence="9" key="1">
    <citation type="submission" date="2017-08" db="EMBL/GenBank/DDBJ databases">
        <authorList>
            <person name="Huang Z."/>
        </authorList>
    </citation>
    <scope>NUCLEOTIDE SEQUENCE [LARGE SCALE GENOMIC DNA]</scope>
    <source>
        <strain evidence="9">SA5d-4</strain>
    </source>
</reference>
<evidence type="ECO:0000256" key="4">
    <source>
        <dbReference type="ARBA" id="ARBA00022989"/>
    </source>
</evidence>
<evidence type="ECO:0000256" key="3">
    <source>
        <dbReference type="ARBA" id="ARBA00022692"/>
    </source>
</evidence>
<keyword evidence="3 6" id="KW-0812">Transmembrane</keyword>
<dbReference type="InterPro" id="IPR000515">
    <property type="entry name" value="MetI-like"/>
</dbReference>
<dbReference type="InterPro" id="IPR035906">
    <property type="entry name" value="MetI-like_sf"/>
</dbReference>
<feature type="transmembrane region" description="Helical" evidence="6">
    <location>
        <begin position="277"/>
        <end position="297"/>
    </location>
</feature>
<evidence type="ECO:0000313" key="8">
    <source>
        <dbReference type="EMBL" id="OZM56741.1"/>
    </source>
</evidence>
<dbReference type="EMBL" id="NPIA01000005">
    <property type="protein sequence ID" value="OZM56741.1"/>
    <property type="molecule type" value="Genomic_DNA"/>
</dbReference>
<evidence type="ECO:0000256" key="5">
    <source>
        <dbReference type="ARBA" id="ARBA00023136"/>
    </source>
</evidence>
<dbReference type="Pfam" id="PF00528">
    <property type="entry name" value="BPD_transp_1"/>
    <property type="match status" value="1"/>
</dbReference>
<feature type="transmembrane region" description="Helical" evidence="6">
    <location>
        <begin position="83"/>
        <end position="111"/>
    </location>
</feature>
<dbReference type="PROSITE" id="PS50928">
    <property type="entry name" value="ABC_TM1"/>
    <property type="match status" value="1"/>
</dbReference>
<dbReference type="GO" id="GO:0055085">
    <property type="term" value="P:transmembrane transport"/>
    <property type="evidence" value="ECO:0007669"/>
    <property type="project" value="InterPro"/>
</dbReference>
<dbReference type="PANTHER" id="PTHR43839">
    <property type="entry name" value="OPPC IN A BINDING PROTEIN-DEPENDENT TRANSPORT SYSTEM"/>
    <property type="match status" value="1"/>
</dbReference>
<name>A0A263BSN6_9BACI</name>
<keyword evidence="2 6" id="KW-0813">Transport</keyword>
<evidence type="ECO:0000256" key="1">
    <source>
        <dbReference type="ARBA" id="ARBA00004141"/>
    </source>
</evidence>
<feature type="transmembrane region" description="Helical" evidence="6">
    <location>
        <begin position="210"/>
        <end position="239"/>
    </location>
</feature>
<feature type="transmembrane region" description="Helical" evidence="6">
    <location>
        <begin position="123"/>
        <end position="142"/>
    </location>
</feature>
<evidence type="ECO:0000259" key="7">
    <source>
        <dbReference type="PROSITE" id="PS50928"/>
    </source>
</evidence>
<proteinExistence type="inferred from homology"/>
<evidence type="ECO:0000256" key="2">
    <source>
        <dbReference type="ARBA" id="ARBA00022448"/>
    </source>
</evidence>
<gene>
    <name evidence="8" type="ORF">CIB95_11005</name>
</gene>
<comment type="subcellular location">
    <subcellularLocation>
        <location evidence="6">Cell membrane</location>
        <topology evidence="6">Multi-pass membrane protein</topology>
    </subcellularLocation>
    <subcellularLocation>
        <location evidence="1">Membrane</location>
        <topology evidence="1">Multi-pass membrane protein</topology>
    </subcellularLocation>
</comment>
<dbReference type="GO" id="GO:0005886">
    <property type="term" value="C:plasma membrane"/>
    <property type="evidence" value="ECO:0007669"/>
    <property type="project" value="UniProtKB-SubCell"/>
</dbReference>
<dbReference type="SUPFAM" id="SSF161098">
    <property type="entry name" value="MetI-like"/>
    <property type="match status" value="1"/>
</dbReference>
<feature type="transmembrane region" description="Helical" evidence="6">
    <location>
        <begin position="157"/>
        <end position="175"/>
    </location>
</feature>
<dbReference type="Gene3D" id="1.10.3720.10">
    <property type="entry name" value="MetI-like"/>
    <property type="match status" value="1"/>
</dbReference>
<reference evidence="8 9" key="2">
    <citation type="submission" date="2017-09" db="EMBL/GenBank/DDBJ databases">
        <title>Bacillus patelloidae sp. nov., isolated from the intestinal tract of a marine limpet.</title>
        <authorList>
            <person name="Liu R."/>
            <person name="Dong C."/>
            <person name="Shao Z."/>
        </authorList>
    </citation>
    <scope>NUCLEOTIDE SEQUENCE [LARGE SCALE GENOMIC DNA]</scope>
    <source>
        <strain evidence="8 9">SA5d-4</strain>
    </source>
</reference>
<feature type="domain" description="ABC transmembrane type-1" evidence="7">
    <location>
        <begin position="85"/>
        <end position="297"/>
    </location>
</feature>
<dbReference type="RefSeq" id="WP_094925113.1">
    <property type="nucleotide sequence ID" value="NZ_NPIA01000005.1"/>
</dbReference>
<comment type="similarity">
    <text evidence="6">Belongs to the binding-protein-dependent transport system permease family.</text>
</comment>
<keyword evidence="5 6" id="KW-0472">Membrane</keyword>
<evidence type="ECO:0000256" key="6">
    <source>
        <dbReference type="RuleBase" id="RU363032"/>
    </source>
</evidence>
<evidence type="ECO:0000313" key="9">
    <source>
        <dbReference type="Proteomes" id="UP000217083"/>
    </source>
</evidence>
<feature type="transmembrane region" description="Helical" evidence="6">
    <location>
        <begin position="12"/>
        <end position="33"/>
    </location>
</feature>
<sequence>MILFRLLKNPYFLFGFLIISGMLVGSFVHQHVFNSEIKQVMWLLDENNDLLDAAPLPPSKDLWLGTDRDGYDLFMMLLSGAKYTLIFAFLVGFLRVFFSLCVGILYGTFFMKYKRYIDGFVDAFHYIPLTLISIFILFPILWETPMGFTYTFAERLILQALILTLLAVPVTSVLIGNEINEILKREFILGAKTLGGSKFHILWKHVRPHLFARVAIIYGQQVVQVLLVLAHLGLFALFLGGTDICYNCMGDPPKTMTYEWSGMLGNSHMSFQTNAKWIFLAPIIFFAVSILAMNFMIEGFKRVMTDRSYLLTKVKKKKKASKNENVVIQSEMFELSSSKH</sequence>
<protein>
    <recommendedName>
        <fullName evidence="7">ABC transmembrane type-1 domain-containing protein</fullName>
    </recommendedName>
</protein>
<dbReference type="Proteomes" id="UP000217083">
    <property type="component" value="Unassembled WGS sequence"/>
</dbReference>
<dbReference type="CDD" id="cd06261">
    <property type="entry name" value="TM_PBP2"/>
    <property type="match status" value="1"/>
</dbReference>
<comment type="caution">
    <text evidence="8">The sequence shown here is derived from an EMBL/GenBank/DDBJ whole genome shotgun (WGS) entry which is preliminary data.</text>
</comment>